<gene>
    <name evidence="4" type="ORF">CMPG5300_0982</name>
</gene>
<name>A0AAW3FQ41_LACPN</name>
<comment type="caution">
    <text evidence="4">The sequence shown here is derived from an EMBL/GenBank/DDBJ whole genome shotgun (WGS) entry which is preliminary data.</text>
</comment>
<evidence type="ECO:0000313" key="4">
    <source>
        <dbReference type="EMBL" id="KGH43490.1"/>
    </source>
</evidence>
<dbReference type="Pfam" id="PF26334">
    <property type="entry name" value="Gtf3_N"/>
    <property type="match status" value="1"/>
</dbReference>
<feature type="domain" description="Glucosyltransferase 3-like C-terminal" evidence="3">
    <location>
        <begin position="176"/>
        <end position="332"/>
    </location>
</feature>
<dbReference type="GeneID" id="77217649"/>
<dbReference type="InterPro" id="IPR058592">
    <property type="entry name" value="Gtf3_C"/>
</dbReference>
<sequence>MKVEKIVNRYIVNINNGQKNTAGIKAKQDIADILTNNGYQQLSFRISKSRLVKLLSTKSKIKKVLKPVHTGDVLFVQYPLYSRYFLRRMQIAAKKKNIKLVGIIHDVEFLRNYLNDEEKSESEIALFNNFDILIAHNDKMIEAMKSRGVTTRMLPLEVFDYLSESDLISPSLDKELLFAGNLKKAPFLDSWNLDININLYGVFPSNSYGRHVHYQGVKTPDELPEFLDGSFGLVWDGDRLETSSGVYGEYTRYNNPHKVSLYLSSGLPVIVWKSAAIATFIQENHLGLVVENLESLPKLVNQLTKSGYDEICSNVRKQALLLRKGHYTLKAAELAITKLNVSR</sequence>
<proteinExistence type="predicted"/>
<feature type="domain" description="Glucosyltransferase 3-like N-terminal" evidence="2">
    <location>
        <begin position="9"/>
        <end position="157"/>
    </location>
</feature>
<evidence type="ECO:0000259" key="2">
    <source>
        <dbReference type="Pfam" id="PF26334"/>
    </source>
</evidence>
<dbReference type="Gene3D" id="3.40.50.2000">
    <property type="entry name" value="Glycogen Phosphorylase B"/>
    <property type="match status" value="2"/>
</dbReference>
<evidence type="ECO:0000256" key="1">
    <source>
        <dbReference type="ARBA" id="ARBA00022679"/>
    </source>
</evidence>
<dbReference type="Pfam" id="PF26337">
    <property type="entry name" value="Gtf3_C"/>
    <property type="match status" value="1"/>
</dbReference>
<dbReference type="InterPro" id="IPR058591">
    <property type="entry name" value="Gtf3_N"/>
</dbReference>
<organism evidence="4 5">
    <name type="scientific">Lactiplantibacillus plantarum CMPG5300</name>
    <dbReference type="NCBI Taxonomy" id="1304889"/>
    <lineage>
        <taxon>Bacteria</taxon>
        <taxon>Bacillati</taxon>
        <taxon>Bacillota</taxon>
        <taxon>Bacilli</taxon>
        <taxon>Lactobacillales</taxon>
        <taxon>Lactobacillaceae</taxon>
        <taxon>Lactiplantibacillus</taxon>
    </lineage>
</organism>
<dbReference type="Proteomes" id="UP000029801">
    <property type="component" value="Chromosome"/>
</dbReference>
<accession>A0AAW3FQ41</accession>
<reference evidence="4 5" key="1">
    <citation type="journal article" date="2014" name="Genome Announc.">
        <title>Draft Genome Sequence of Lactobacillus plantarum CMPG5300, a Human Vaginal Isolate.</title>
        <authorList>
            <person name="Malik S."/>
            <person name="Siezen R.J."/>
            <person name="Renckens B."/>
            <person name="Vaneechoutte M."/>
            <person name="Vanderleyden J."/>
            <person name="Lebeer S."/>
        </authorList>
    </citation>
    <scope>NUCLEOTIDE SEQUENCE [LARGE SCALE GENOMIC DNA]</scope>
    <source>
        <strain evidence="4 5">CMPG5300</strain>
    </source>
</reference>
<dbReference type="AlphaFoldDB" id="A0AAW3FQ41"/>
<dbReference type="SUPFAM" id="SSF53756">
    <property type="entry name" value="UDP-Glycosyltransferase/glycogen phosphorylase"/>
    <property type="match status" value="1"/>
</dbReference>
<protein>
    <submittedName>
        <fullName evidence="4">Glycosyltransferase</fullName>
    </submittedName>
</protein>
<evidence type="ECO:0000313" key="5">
    <source>
        <dbReference type="Proteomes" id="UP000029801"/>
    </source>
</evidence>
<dbReference type="RefSeq" id="WP_129021584.1">
    <property type="nucleotide sequence ID" value="NZ_CM002918.1"/>
</dbReference>
<keyword evidence="1" id="KW-0808">Transferase</keyword>
<dbReference type="EMBL" id="AXZV01000005">
    <property type="protein sequence ID" value="KGH43490.1"/>
    <property type="molecule type" value="Genomic_DNA"/>
</dbReference>
<dbReference type="PIRSF" id="PIRSF007023">
    <property type="entry name" value="UDP-Galf_transf"/>
    <property type="match status" value="1"/>
</dbReference>
<evidence type="ECO:0000259" key="3">
    <source>
        <dbReference type="Pfam" id="PF26337"/>
    </source>
</evidence>